<dbReference type="AlphaFoldDB" id="A0A1E7F9M0"/>
<evidence type="ECO:0000313" key="3">
    <source>
        <dbReference type="EMBL" id="OEU14834.1"/>
    </source>
</evidence>
<proteinExistence type="predicted"/>
<evidence type="ECO:0000256" key="1">
    <source>
        <dbReference type="SAM" id="MobiDB-lite"/>
    </source>
</evidence>
<feature type="compositionally biased region" description="Basic and acidic residues" evidence="1">
    <location>
        <begin position="346"/>
        <end position="355"/>
    </location>
</feature>
<sequence length="380" mass="41970">MTQSTVVITVVALLVLVAIVTQQQSHHVVVGVYGFSMSMSMSMSSIMTSDSNNNFDRFKSVCLTDKKKRESVIKEFGDESLLSSLGLHSQNVDDDNDNDNANDELWAAVYRSNNNKPSVIVRDDFFRAMNDATTTTKSSADDNDDAMNNVSTISPSNTATFLSDTMPDLLQIPSSKPVAIARLIRTNNKDSYLLDNLRCSLKKEDQDSNCDGGSEYLEALACAVDTLLLNHLQKLLSSSSSTNTPQENDDVPIIFKDGSIRTKATLFNSKLFEQRGFIPIETLSRDMATHVSNYESCSNSYTERASSGEQSTTTTTTTTNSGIGFGQKQKQSDDDGDAVSNPKNIASDERNTNKTDDDDNNKDDEEEDEYDPWATMYVKR</sequence>
<name>A0A1E7F9M0_9STRA</name>
<keyword evidence="2" id="KW-0732">Signal</keyword>
<feature type="compositionally biased region" description="Acidic residues" evidence="1">
    <location>
        <begin position="356"/>
        <end position="371"/>
    </location>
</feature>
<dbReference type="KEGG" id="fcy:FRACYDRAFT_241391"/>
<dbReference type="OrthoDB" id="42846at2759"/>
<organism evidence="3 4">
    <name type="scientific">Fragilariopsis cylindrus CCMP1102</name>
    <dbReference type="NCBI Taxonomy" id="635003"/>
    <lineage>
        <taxon>Eukaryota</taxon>
        <taxon>Sar</taxon>
        <taxon>Stramenopiles</taxon>
        <taxon>Ochrophyta</taxon>
        <taxon>Bacillariophyta</taxon>
        <taxon>Bacillariophyceae</taxon>
        <taxon>Bacillariophycidae</taxon>
        <taxon>Bacillariales</taxon>
        <taxon>Bacillariaceae</taxon>
        <taxon>Fragilariopsis</taxon>
    </lineage>
</organism>
<accession>A0A1E7F9M0</accession>
<feature type="chain" id="PRO_5009192844" evidence="2">
    <location>
        <begin position="23"/>
        <end position="380"/>
    </location>
</feature>
<evidence type="ECO:0000256" key="2">
    <source>
        <dbReference type="SAM" id="SignalP"/>
    </source>
</evidence>
<feature type="signal peptide" evidence="2">
    <location>
        <begin position="1"/>
        <end position="22"/>
    </location>
</feature>
<dbReference type="EMBL" id="KV784360">
    <property type="protein sequence ID" value="OEU14834.1"/>
    <property type="molecule type" value="Genomic_DNA"/>
</dbReference>
<reference evidence="3 4" key="1">
    <citation type="submission" date="2016-09" db="EMBL/GenBank/DDBJ databases">
        <title>Extensive genetic diversity and differential bi-allelic expression allows diatom success in the polar Southern Ocean.</title>
        <authorList>
            <consortium name="DOE Joint Genome Institute"/>
            <person name="Mock T."/>
            <person name="Otillar R.P."/>
            <person name="Strauss J."/>
            <person name="Dupont C."/>
            <person name="Frickenhaus S."/>
            <person name="Maumus F."/>
            <person name="Mcmullan M."/>
            <person name="Sanges R."/>
            <person name="Schmutz J."/>
            <person name="Toseland A."/>
            <person name="Valas R."/>
            <person name="Veluchamy A."/>
            <person name="Ward B.J."/>
            <person name="Allen A."/>
            <person name="Barry K."/>
            <person name="Falciatore A."/>
            <person name="Ferrante M."/>
            <person name="Fortunato A.E."/>
            <person name="Gloeckner G."/>
            <person name="Gruber A."/>
            <person name="Hipkin R."/>
            <person name="Janech M."/>
            <person name="Kroth P."/>
            <person name="Leese F."/>
            <person name="Lindquist E."/>
            <person name="Lyon B.R."/>
            <person name="Martin J."/>
            <person name="Mayer C."/>
            <person name="Parker M."/>
            <person name="Quesneville H."/>
            <person name="Raymond J."/>
            <person name="Uhlig C."/>
            <person name="Valentin K.U."/>
            <person name="Worden A.Z."/>
            <person name="Armbrust E.V."/>
            <person name="Bowler C."/>
            <person name="Green B."/>
            <person name="Moulton V."/>
            <person name="Van Oosterhout C."/>
            <person name="Grigoriev I."/>
        </authorList>
    </citation>
    <scope>NUCLEOTIDE SEQUENCE [LARGE SCALE GENOMIC DNA]</scope>
    <source>
        <strain evidence="3 4">CCMP1102</strain>
    </source>
</reference>
<feature type="region of interest" description="Disordered" evidence="1">
    <location>
        <begin position="301"/>
        <end position="380"/>
    </location>
</feature>
<gene>
    <name evidence="3" type="ORF">FRACYDRAFT_241391</name>
</gene>
<dbReference type="InParanoid" id="A0A1E7F9M0"/>
<feature type="compositionally biased region" description="Polar residues" evidence="1">
    <location>
        <begin position="301"/>
        <end position="311"/>
    </location>
</feature>
<evidence type="ECO:0000313" key="4">
    <source>
        <dbReference type="Proteomes" id="UP000095751"/>
    </source>
</evidence>
<protein>
    <submittedName>
        <fullName evidence="3">Uncharacterized protein</fullName>
    </submittedName>
</protein>
<dbReference type="Proteomes" id="UP000095751">
    <property type="component" value="Unassembled WGS sequence"/>
</dbReference>
<keyword evidence="4" id="KW-1185">Reference proteome</keyword>